<proteinExistence type="predicted"/>
<keyword evidence="3" id="KW-1185">Reference proteome</keyword>
<dbReference type="Proteomes" id="UP000308652">
    <property type="component" value="Unassembled WGS sequence"/>
</dbReference>
<sequence>MSSFLRQASTIARQASRSRAFGSSAVARKDLVQDIYVREIKSYKPPVQAKDAHVGVVKQYSLPPSPKAPALPSDLASELSAYKSSEPSVAAQAKPTEAAAAEPGAGGAEDFLNFLEQDIPKPEHHH</sequence>
<dbReference type="AlphaFoldDB" id="A0A5C3LY04"/>
<feature type="compositionally biased region" description="Low complexity" evidence="1">
    <location>
        <begin position="90"/>
        <end position="103"/>
    </location>
</feature>
<evidence type="ECO:0000256" key="1">
    <source>
        <dbReference type="SAM" id="MobiDB-lite"/>
    </source>
</evidence>
<gene>
    <name evidence="2" type="ORF">BDQ12DRAFT_736117</name>
</gene>
<dbReference type="Pfam" id="PF10775">
    <property type="entry name" value="ATP_sub_h"/>
    <property type="match status" value="1"/>
</dbReference>
<evidence type="ECO:0000313" key="3">
    <source>
        <dbReference type="Proteomes" id="UP000308652"/>
    </source>
</evidence>
<dbReference type="InterPro" id="IPR019711">
    <property type="entry name" value="ATP_synth_F0_suH"/>
</dbReference>
<evidence type="ECO:0000313" key="2">
    <source>
        <dbReference type="EMBL" id="TFK37585.1"/>
    </source>
</evidence>
<dbReference type="GO" id="GO:0046933">
    <property type="term" value="F:proton-transporting ATP synthase activity, rotational mechanism"/>
    <property type="evidence" value="ECO:0007669"/>
    <property type="project" value="TreeGrafter"/>
</dbReference>
<dbReference type="PANTHER" id="PTHR28207">
    <property type="entry name" value="ATP SYNTHASE SUBUNIT H, MITOCHONDRIAL"/>
    <property type="match status" value="1"/>
</dbReference>
<reference evidence="2 3" key="1">
    <citation type="journal article" date="2019" name="Nat. Ecol. Evol.">
        <title>Megaphylogeny resolves global patterns of mushroom evolution.</title>
        <authorList>
            <person name="Varga T."/>
            <person name="Krizsan K."/>
            <person name="Foldi C."/>
            <person name="Dima B."/>
            <person name="Sanchez-Garcia M."/>
            <person name="Sanchez-Ramirez S."/>
            <person name="Szollosi G.J."/>
            <person name="Szarkandi J.G."/>
            <person name="Papp V."/>
            <person name="Albert L."/>
            <person name="Andreopoulos W."/>
            <person name="Angelini C."/>
            <person name="Antonin V."/>
            <person name="Barry K.W."/>
            <person name="Bougher N.L."/>
            <person name="Buchanan P."/>
            <person name="Buyck B."/>
            <person name="Bense V."/>
            <person name="Catcheside P."/>
            <person name="Chovatia M."/>
            <person name="Cooper J."/>
            <person name="Damon W."/>
            <person name="Desjardin D."/>
            <person name="Finy P."/>
            <person name="Geml J."/>
            <person name="Haridas S."/>
            <person name="Hughes K."/>
            <person name="Justo A."/>
            <person name="Karasinski D."/>
            <person name="Kautmanova I."/>
            <person name="Kiss B."/>
            <person name="Kocsube S."/>
            <person name="Kotiranta H."/>
            <person name="LaButti K.M."/>
            <person name="Lechner B.E."/>
            <person name="Liimatainen K."/>
            <person name="Lipzen A."/>
            <person name="Lukacs Z."/>
            <person name="Mihaltcheva S."/>
            <person name="Morgado L.N."/>
            <person name="Niskanen T."/>
            <person name="Noordeloos M.E."/>
            <person name="Ohm R.A."/>
            <person name="Ortiz-Santana B."/>
            <person name="Ovrebo C."/>
            <person name="Racz N."/>
            <person name="Riley R."/>
            <person name="Savchenko A."/>
            <person name="Shiryaev A."/>
            <person name="Soop K."/>
            <person name="Spirin V."/>
            <person name="Szebenyi C."/>
            <person name="Tomsovsky M."/>
            <person name="Tulloss R.E."/>
            <person name="Uehling J."/>
            <person name="Grigoriev I.V."/>
            <person name="Vagvolgyi C."/>
            <person name="Papp T."/>
            <person name="Martin F.M."/>
            <person name="Miettinen O."/>
            <person name="Hibbett D.S."/>
            <person name="Nagy L.G."/>
        </authorList>
    </citation>
    <scope>NUCLEOTIDE SEQUENCE [LARGE SCALE GENOMIC DNA]</scope>
    <source>
        <strain evidence="2 3">CBS 166.37</strain>
    </source>
</reference>
<protein>
    <submittedName>
        <fullName evidence="2">ATP synthase complex subunit H-domain-containing protein</fullName>
    </submittedName>
</protein>
<organism evidence="2 3">
    <name type="scientific">Crucibulum laeve</name>
    <dbReference type="NCBI Taxonomy" id="68775"/>
    <lineage>
        <taxon>Eukaryota</taxon>
        <taxon>Fungi</taxon>
        <taxon>Dikarya</taxon>
        <taxon>Basidiomycota</taxon>
        <taxon>Agaricomycotina</taxon>
        <taxon>Agaricomycetes</taxon>
        <taxon>Agaricomycetidae</taxon>
        <taxon>Agaricales</taxon>
        <taxon>Agaricineae</taxon>
        <taxon>Nidulariaceae</taxon>
        <taxon>Crucibulum</taxon>
    </lineage>
</organism>
<dbReference type="EMBL" id="ML213607">
    <property type="protein sequence ID" value="TFK37585.1"/>
    <property type="molecule type" value="Genomic_DNA"/>
</dbReference>
<dbReference type="PANTHER" id="PTHR28207:SF1">
    <property type="entry name" value="ATP SYNTHASE SUBUNIT H, MITOCHONDRIAL"/>
    <property type="match status" value="1"/>
</dbReference>
<dbReference type="OrthoDB" id="274752at2759"/>
<name>A0A5C3LY04_9AGAR</name>
<dbReference type="STRING" id="68775.A0A5C3LY04"/>
<accession>A0A5C3LY04</accession>
<feature type="region of interest" description="Disordered" evidence="1">
    <location>
        <begin position="83"/>
        <end position="126"/>
    </location>
</feature>